<organism evidence="1 2">
    <name type="scientific">Rhizobium wenxiniae</name>
    <dbReference type="NCBI Taxonomy" id="1737357"/>
    <lineage>
        <taxon>Bacteria</taxon>
        <taxon>Pseudomonadati</taxon>
        <taxon>Pseudomonadota</taxon>
        <taxon>Alphaproteobacteria</taxon>
        <taxon>Hyphomicrobiales</taxon>
        <taxon>Rhizobiaceae</taxon>
        <taxon>Rhizobium/Agrobacterium group</taxon>
        <taxon>Rhizobium</taxon>
    </lineage>
</organism>
<evidence type="ECO:0008006" key="3">
    <source>
        <dbReference type="Google" id="ProtNLM"/>
    </source>
</evidence>
<dbReference type="AlphaFoldDB" id="A0A7W9YCS0"/>
<accession>A0A7W9YCS0</accession>
<proteinExistence type="predicted"/>
<dbReference type="NCBIfam" id="NF047703">
    <property type="entry name" value="slr1658_superfam"/>
    <property type="match status" value="1"/>
</dbReference>
<dbReference type="EMBL" id="JACHEG010000015">
    <property type="protein sequence ID" value="MBB6166175.1"/>
    <property type="molecule type" value="Genomic_DNA"/>
</dbReference>
<sequence>MSKTVLGIYDLSEASFSTGACLTLSDGPLELGWRHSGLTSDFIAEAMSLPFAASKTLHANIHHSIGYLSNELIENAVKFRQPGNIIIESCIALDVFMMRVRNEIDTDTSARFQLILAKMLSAEPGELLIQQIEENAASDATGSGLGLLTLLADYDARLAWVFETSGKDRVTLTTTASLALPLSSNG</sequence>
<keyword evidence="2" id="KW-1185">Reference proteome</keyword>
<dbReference type="RefSeq" id="WP_183998060.1">
    <property type="nucleotide sequence ID" value="NZ_BMHW01000017.1"/>
</dbReference>
<reference evidence="1 2" key="1">
    <citation type="submission" date="2020-08" db="EMBL/GenBank/DDBJ databases">
        <title>Genomic Encyclopedia of Type Strains, Phase IV (KMG-IV): sequencing the most valuable type-strain genomes for metagenomic binning, comparative biology and taxonomic classification.</title>
        <authorList>
            <person name="Goeker M."/>
        </authorList>
    </citation>
    <scope>NUCLEOTIDE SEQUENCE [LARGE SCALE GENOMIC DNA]</scope>
    <source>
        <strain evidence="1 2">DSM 100734</strain>
    </source>
</reference>
<dbReference type="Proteomes" id="UP000547879">
    <property type="component" value="Unassembled WGS sequence"/>
</dbReference>
<evidence type="ECO:0000313" key="1">
    <source>
        <dbReference type="EMBL" id="MBB6166175.1"/>
    </source>
</evidence>
<comment type="caution">
    <text evidence="1">The sequence shown here is derived from an EMBL/GenBank/DDBJ whole genome shotgun (WGS) entry which is preliminary data.</text>
</comment>
<dbReference type="InterPro" id="IPR058084">
    <property type="entry name" value="Slr1658-like"/>
</dbReference>
<evidence type="ECO:0000313" key="2">
    <source>
        <dbReference type="Proteomes" id="UP000547879"/>
    </source>
</evidence>
<name>A0A7W9YCS0_9HYPH</name>
<gene>
    <name evidence="1" type="ORF">HNQ72_006026</name>
</gene>
<protein>
    <recommendedName>
        <fullName evidence="3">ATP-binding protein</fullName>
    </recommendedName>
</protein>